<feature type="compositionally biased region" description="Acidic residues" evidence="2">
    <location>
        <begin position="464"/>
        <end position="479"/>
    </location>
</feature>
<keyword evidence="1" id="KW-0378">Hydrolase</keyword>
<evidence type="ECO:0000259" key="3">
    <source>
        <dbReference type="Pfam" id="PF00176"/>
    </source>
</evidence>
<dbReference type="PANTHER" id="PTHR45766:SF6">
    <property type="entry name" value="SWI_SNF-RELATED MATRIX-ASSOCIATED ACTIN-DEPENDENT REGULATOR OF CHROMATIN SUBFAMILY A-LIKE PROTEIN 1"/>
    <property type="match status" value="1"/>
</dbReference>
<feature type="domain" description="SNF2 N-terminal" evidence="3">
    <location>
        <begin position="405"/>
        <end position="465"/>
    </location>
</feature>
<dbReference type="GO" id="GO:0031297">
    <property type="term" value="P:replication fork processing"/>
    <property type="evidence" value="ECO:0007669"/>
    <property type="project" value="TreeGrafter"/>
</dbReference>
<feature type="non-terminal residue" evidence="4">
    <location>
        <position position="1"/>
    </location>
</feature>
<dbReference type="InterPro" id="IPR038718">
    <property type="entry name" value="SNF2-like_sf"/>
</dbReference>
<feature type="compositionally biased region" description="Basic and acidic residues" evidence="2">
    <location>
        <begin position="480"/>
        <end position="495"/>
    </location>
</feature>
<feature type="region of interest" description="Disordered" evidence="2">
    <location>
        <begin position="464"/>
        <end position="536"/>
    </location>
</feature>
<dbReference type="GO" id="GO:0016787">
    <property type="term" value="F:hydrolase activity"/>
    <property type="evidence" value="ECO:0007669"/>
    <property type="project" value="UniProtKB-KW"/>
</dbReference>
<dbReference type="GO" id="GO:0006281">
    <property type="term" value="P:DNA repair"/>
    <property type="evidence" value="ECO:0007669"/>
    <property type="project" value="TreeGrafter"/>
</dbReference>
<dbReference type="PANTHER" id="PTHR45766">
    <property type="entry name" value="DNA ANNEALING HELICASE AND ENDONUCLEASE ZRANB3 FAMILY MEMBER"/>
    <property type="match status" value="1"/>
</dbReference>
<evidence type="ECO:0000256" key="2">
    <source>
        <dbReference type="SAM" id="MobiDB-lite"/>
    </source>
</evidence>
<dbReference type="SUPFAM" id="SSF52540">
    <property type="entry name" value="P-loop containing nucleoside triphosphate hydrolases"/>
    <property type="match status" value="1"/>
</dbReference>
<feature type="region of interest" description="Disordered" evidence="2">
    <location>
        <begin position="133"/>
        <end position="166"/>
    </location>
</feature>
<accession>A0A9W7GS61</accession>
<dbReference type="InterPro" id="IPR000330">
    <property type="entry name" value="SNF2_N"/>
</dbReference>
<feature type="region of interest" description="Disordered" evidence="2">
    <location>
        <begin position="187"/>
        <end position="206"/>
    </location>
</feature>
<dbReference type="GO" id="GO:0043596">
    <property type="term" value="C:nuclear replication fork"/>
    <property type="evidence" value="ECO:0007669"/>
    <property type="project" value="TreeGrafter"/>
</dbReference>
<protein>
    <recommendedName>
        <fullName evidence="3">SNF2 N-terminal domain-containing protein</fullName>
    </recommendedName>
</protein>
<proteinExistence type="predicted"/>
<evidence type="ECO:0000313" key="4">
    <source>
        <dbReference type="EMBL" id="GMI49158.1"/>
    </source>
</evidence>
<organism evidence="4 5">
    <name type="scientific">Triparma columacea</name>
    <dbReference type="NCBI Taxonomy" id="722753"/>
    <lineage>
        <taxon>Eukaryota</taxon>
        <taxon>Sar</taxon>
        <taxon>Stramenopiles</taxon>
        <taxon>Ochrophyta</taxon>
        <taxon>Bolidophyceae</taxon>
        <taxon>Parmales</taxon>
        <taxon>Triparmaceae</taxon>
        <taxon>Triparma</taxon>
    </lineage>
</organism>
<dbReference type="Proteomes" id="UP001165065">
    <property type="component" value="Unassembled WGS sequence"/>
</dbReference>
<gene>
    <name evidence="4" type="ORF">TrCOL_g6091</name>
</gene>
<feature type="compositionally biased region" description="Basic and acidic residues" evidence="2">
    <location>
        <begin position="527"/>
        <end position="536"/>
    </location>
</feature>
<reference evidence="5" key="1">
    <citation type="journal article" date="2023" name="Commun. Biol.">
        <title>Genome analysis of Parmales, the sister group of diatoms, reveals the evolutionary specialization of diatoms from phago-mixotrophs to photoautotrophs.</title>
        <authorList>
            <person name="Ban H."/>
            <person name="Sato S."/>
            <person name="Yoshikawa S."/>
            <person name="Yamada K."/>
            <person name="Nakamura Y."/>
            <person name="Ichinomiya M."/>
            <person name="Sato N."/>
            <person name="Blanc-Mathieu R."/>
            <person name="Endo H."/>
            <person name="Kuwata A."/>
            <person name="Ogata H."/>
        </authorList>
    </citation>
    <scope>NUCLEOTIDE SEQUENCE [LARGE SCALE GENOMIC DNA]</scope>
</reference>
<sequence length="536" mass="60989">MQLSNSAAVPPKPFPDFKSGEEAAKYFSAIDAPKMQSVKSYFQKKVSSLKRTHTAYVEAGDTRNAKIAKVDLDRAHQHWKSIYAVWDQSRKQKQAQQDLEKKMDLQMMNRTAGSYDEMRRVNQHPAFMGGTLGGGAARSNMFQPQQGAPKPTPILPPQSSNRGSVLSARIQAETEWLYQQTMYQQPNQRQQQQQRTQQFQQRSFAVPQPYQQQSAYTSQYSQYPAQQSYATPQQPIFYGSLDVETGVKTPKLFWLKIKRSYDPTLQSFNTNGGFNLFDQALLSHGVKSHTPLQKVFRQLAAGKGYPRPKLDSKEDRWEFPIPIHDSVMDYLRTHPNKGVVELSVKPIQPKLLARMEAIRLNAQDNKGHPSCGDLVALGVPRLISKSMAPFQRSSVRFSSNKGGVAFIADEMGLGKTLQSIAVMSKYTEDWPVLVVCPSAARFHWQSEFVRWLGVEAMKDESWEREEEIEEDEEVEEVVEIQDKISEREGGKKASMEYEMEGLAPKNSKGKKKEKKNTEGKKGKKNIPTREKEDRKK</sequence>
<dbReference type="Pfam" id="PF00176">
    <property type="entry name" value="SNF2-rel_dom"/>
    <property type="match status" value="1"/>
</dbReference>
<name>A0A9W7GS61_9STRA</name>
<comment type="caution">
    <text evidence="4">The sequence shown here is derived from an EMBL/GenBank/DDBJ whole genome shotgun (WGS) entry which is preliminary data.</text>
</comment>
<dbReference type="Gene3D" id="3.40.50.10810">
    <property type="entry name" value="Tandem AAA-ATPase domain"/>
    <property type="match status" value="1"/>
</dbReference>
<dbReference type="AlphaFoldDB" id="A0A9W7GS61"/>
<dbReference type="OrthoDB" id="2801544at2759"/>
<evidence type="ECO:0000256" key="1">
    <source>
        <dbReference type="ARBA" id="ARBA00022801"/>
    </source>
</evidence>
<keyword evidence="5" id="KW-1185">Reference proteome</keyword>
<dbReference type="InterPro" id="IPR027417">
    <property type="entry name" value="P-loop_NTPase"/>
</dbReference>
<evidence type="ECO:0000313" key="5">
    <source>
        <dbReference type="Proteomes" id="UP001165065"/>
    </source>
</evidence>
<dbReference type="GO" id="GO:0005524">
    <property type="term" value="F:ATP binding"/>
    <property type="evidence" value="ECO:0007669"/>
    <property type="project" value="InterPro"/>
</dbReference>
<dbReference type="EMBL" id="BRYA01000471">
    <property type="protein sequence ID" value="GMI49158.1"/>
    <property type="molecule type" value="Genomic_DNA"/>
</dbReference>